<keyword evidence="4" id="KW-0106">Calcium</keyword>
<dbReference type="GO" id="GO:0005509">
    <property type="term" value="F:calcium ion binding"/>
    <property type="evidence" value="ECO:0007669"/>
    <property type="project" value="InterPro"/>
</dbReference>
<accession>A0A6G6WE86</accession>
<name>A0A6G6WE86_9ACTN</name>
<evidence type="ECO:0000256" key="5">
    <source>
        <dbReference type="SAM" id="MobiDB-lite"/>
    </source>
</evidence>
<feature type="chain" id="PRO_5026242589" description="Protective antigen Ca-binding domain-containing protein" evidence="6">
    <location>
        <begin position="27"/>
        <end position="768"/>
    </location>
</feature>
<evidence type="ECO:0000256" key="3">
    <source>
        <dbReference type="ARBA" id="ARBA00022729"/>
    </source>
</evidence>
<dbReference type="InterPro" id="IPR059100">
    <property type="entry name" value="TSP3_bac"/>
</dbReference>
<reference evidence="7 8" key="1">
    <citation type="submission" date="2020-02" db="EMBL/GenBank/DDBJ databases">
        <title>Full genome sequence of Nocardioides sp. R-3366.</title>
        <authorList>
            <person name="Im W.-T."/>
        </authorList>
    </citation>
    <scope>NUCLEOTIDE SEQUENCE [LARGE SCALE GENOMIC DNA]</scope>
    <source>
        <strain evidence="7 8">R-3366</strain>
    </source>
</reference>
<evidence type="ECO:0000313" key="8">
    <source>
        <dbReference type="Proteomes" id="UP000502996"/>
    </source>
</evidence>
<dbReference type="EMBL" id="CP049257">
    <property type="protein sequence ID" value="QIG43544.1"/>
    <property type="molecule type" value="Genomic_DNA"/>
</dbReference>
<dbReference type="Pfam" id="PF18884">
    <property type="entry name" value="TSP3_bac"/>
    <property type="match status" value="13"/>
</dbReference>
<protein>
    <recommendedName>
        <fullName evidence="9">Protective antigen Ca-binding domain-containing protein</fullName>
    </recommendedName>
</protein>
<feature type="compositionally biased region" description="Acidic residues" evidence="5">
    <location>
        <begin position="493"/>
        <end position="503"/>
    </location>
</feature>
<keyword evidence="3 6" id="KW-0732">Signal</keyword>
<feature type="signal peptide" evidence="6">
    <location>
        <begin position="1"/>
        <end position="26"/>
    </location>
</feature>
<comment type="subcellular location">
    <subcellularLocation>
        <location evidence="1">Secreted</location>
    </subcellularLocation>
</comment>
<dbReference type="SUPFAM" id="SSF103647">
    <property type="entry name" value="TSP type-3 repeat"/>
    <property type="match status" value="1"/>
</dbReference>
<dbReference type="RefSeq" id="WP_165233254.1">
    <property type="nucleotide sequence ID" value="NZ_CP049257.1"/>
</dbReference>
<evidence type="ECO:0008006" key="9">
    <source>
        <dbReference type="Google" id="ProtNLM"/>
    </source>
</evidence>
<feature type="compositionally biased region" description="Polar residues" evidence="5">
    <location>
        <begin position="583"/>
        <end position="592"/>
    </location>
</feature>
<keyword evidence="2" id="KW-0964">Secreted</keyword>
<dbReference type="InterPro" id="IPR053180">
    <property type="entry name" value="Ca-binding_acidic-repeat"/>
</dbReference>
<evidence type="ECO:0000256" key="1">
    <source>
        <dbReference type="ARBA" id="ARBA00004613"/>
    </source>
</evidence>
<sequence length="768" mass="78161">MRRSLPLAVACALTTAWLLPGQSASAAPAAPPSQGYTASAHGDLLDLAKVQVLPSLLPNAGTLTTLRVGHAQATADGASATRATAQSANLDLDLLGNRLPVDSVQTAAPPTSGPLSRELVDVPLGPLADVGLTSGSVVAADGTPCVPSVGGRRLVSRSTTTLATAAVGDGLPGVPYLAHVGASATTATTELVDRQDGRSDVVSTATTTVGDLRLLGGQVQVHVSDPVTLRATSNGTTGTVQLVDPPTITAVVGPQTVPIPLNGQPVTVPVVLPSNPLLDISLRITAFTPTNASQGALGQATLDDLLRVELRVGPSALPLATVSLGTAPMAVSAQAPAGGVDCSVPTSDDPDGDGLTNAEEQAAGTNPNNPDTDGDGVKDGAEVHTYGTDPKKADTDGDGLSDGVEIGTSHTDPKVADTDGDGLTDGNEVNVRHTDPLKADTDGDGLDDGDEVTRGTDPLDTDTDNGGVGDGAEVLNGTDPLNPADDVAGLADADQDGLTDGEEATLGTDPHDADTDDDGLLDGAEVHAYGTDPKKADTDGGGVPDGTEVGRHSDPLDAADDLPSVPGGPGGPGTPGDPDGDGLSTTREQQLGTDPAKADTDGDGLSDGQEVLGLAGTTCRTDPLSPDTDHDRLLDATEWNGFRINRRVKLRHHQTQVIGVVRTNPCGKDTDGDGLADGKEVKGKRIHQQVRTTKGVVTLRRLFSNPAVKDSDHDGLTDREEIKGSRNKAYDRHRTDPLNYDTDGGGVSDGREVRLGADPADSRSAPRR</sequence>
<dbReference type="KEGG" id="nano:G5V58_12920"/>
<feature type="compositionally biased region" description="Basic and acidic residues" evidence="5">
    <location>
        <begin position="430"/>
        <end position="441"/>
    </location>
</feature>
<evidence type="ECO:0000256" key="6">
    <source>
        <dbReference type="SAM" id="SignalP"/>
    </source>
</evidence>
<keyword evidence="8" id="KW-1185">Reference proteome</keyword>
<dbReference type="AlphaFoldDB" id="A0A6G6WE86"/>
<proteinExistence type="predicted"/>
<evidence type="ECO:0000256" key="2">
    <source>
        <dbReference type="ARBA" id="ARBA00022525"/>
    </source>
</evidence>
<feature type="region of interest" description="Disordered" evidence="5">
    <location>
        <begin position="336"/>
        <end position="610"/>
    </location>
</feature>
<feature type="compositionally biased region" description="Basic and acidic residues" evidence="5">
    <location>
        <begin position="709"/>
        <end position="736"/>
    </location>
</feature>
<feature type="region of interest" description="Disordered" evidence="5">
    <location>
        <begin position="707"/>
        <end position="768"/>
    </location>
</feature>
<dbReference type="Proteomes" id="UP000502996">
    <property type="component" value="Chromosome"/>
</dbReference>
<evidence type="ECO:0000256" key="4">
    <source>
        <dbReference type="ARBA" id="ARBA00022837"/>
    </source>
</evidence>
<dbReference type="PANTHER" id="PTHR37467:SF1">
    <property type="entry name" value="EXPORTED CALCIUM-BINDING GLYCOPROTEIN"/>
    <property type="match status" value="1"/>
</dbReference>
<dbReference type="InterPro" id="IPR028974">
    <property type="entry name" value="TSP_type-3_rpt"/>
</dbReference>
<gene>
    <name evidence="7" type="ORF">G5V58_12920</name>
</gene>
<organism evidence="7 8">
    <name type="scientific">Nocardioides anomalus</name>
    <dbReference type="NCBI Taxonomy" id="2712223"/>
    <lineage>
        <taxon>Bacteria</taxon>
        <taxon>Bacillati</taxon>
        <taxon>Actinomycetota</taxon>
        <taxon>Actinomycetes</taxon>
        <taxon>Propionibacteriales</taxon>
        <taxon>Nocardioidaceae</taxon>
        <taxon>Nocardioides</taxon>
    </lineage>
</organism>
<evidence type="ECO:0000313" key="7">
    <source>
        <dbReference type="EMBL" id="QIG43544.1"/>
    </source>
</evidence>
<dbReference type="PANTHER" id="PTHR37467">
    <property type="entry name" value="EXPORTED CALCIUM-BINDING GLYCOPROTEIN-RELATED"/>
    <property type="match status" value="1"/>
</dbReference>